<proteinExistence type="inferred from homology"/>
<dbReference type="InterPro" id="IPR006059">
    <property type="entry name" value="SBP"/>
</dbReference>
<evidence type="ECO:0000256" key="5">
    <source>
        <dbReference type="SAM" id="SignalP"/>
    </source>
</evidence>
<keyword evidence="4" id="KW-0574">Periplasm</keyword>
<dbReference type="GO" id="GO:0055052">
    <property type="term" value="C:ATP-binding cassette (ABC) transporter complex, substrate-binding subunit-containing"/>
    <property type="evidence" value="ECO:0007669"/>
    <property type="project" value="TreeGrafter"/>
</dbReference>
<feature type="signal peptide" evidence="5">
    <location>
        <begin position="1"/>
        <end position="25"/>
    </location>
</feature>
<keyword evidence="2" id="KW-0813">Transport</keyword>
<accession>A0A370L938</accession>
<dbReference type="PANTHER" id="PTHR30061:SF50">
    <property type="entry name" value="MALTOSE_MALTODEXTRIN-BINDING PERIPLASMIC PROTEIN"/>
    <property type="match status" value="1"/>
</dbReference>
<dbReference type="Gene3D" id="3.40.190.10">
    <property type="entry name" value="Periplasmic binding protein-like II"/>
    <property type="match status" value="2"/>
</dbReference>
<dbReference type="SUPFAM" id="SSF53850">
    <property type="entry name" value="Periplasmic binding protein-like II"/>
    <property type="match status" value="1"/>
</dbReference>
<comment type="similarity">
    <text evidence="1">Belongs to the bacterial solute-binding protein 1 family.</text>
</comment>
<organism evidence="6 7">
    <name type="scientific">Bosea caraganae</name>
    <dbReference type="NCBI Taxonomy" id="2763117"/>
    <lineage>
        <taxon>Bacteria</taxon>
        <taxon>Pseudomonadati</taxon>
        <taxon>Pseudomonadota</taxon>
        <taxon>Alphaproteobacteria</taxon>
        <taxon>Hyphomicrobiales</taxon>
        <taxon>Boseaceae</taxon>
        <taxon>Bosea</taxon>
    </lineage>
</organism>
<dbReference type="GO" id="GO:0042956">
    <property type="term" value="P:maltodextrin transmembrane transport"/>
    <property type="evidence" value="ECO:0007669"/>
    <property type="project" value="TreeGrafter"/>
</dbReference>
<dbReference type="RefSeq" id="WP_114829224.1">
    <property type="nucleotide sequence ID" value="NZ_QQTO01000022.1"/>
</dbReference>
<evidence type="ECO:0000256" key="4">
    <source>
        <dbReference type="ARBA" id="ARBA00022764"/>
    </source>
</evidence>
<evidence type="ECO:0000313" key="7">
    <source>
        <dbReference type="Proteomes" id="UP000255207"/>
    </source>
</evidence>
<evidence type="ECO:0000256" key="3">
    <source>
        <dbReference type="ARBA" id="ARBA00022729"/>
    </source>
</evidence>
<reference evidence="7" key="1">
    <citation type="submission" date="2018-07" db="EMBL/GenBank/DDBJ databases">
        <authorList>
            <person name="Safronova V.I."/>
            <person name="Chirak E.R."/>
            <person name="Sazanova A.L."/>
        </authorList>
    </citation>
    <scope>NUCLEOTIDE SEQUENCE [LARGE SCALE GENOMIC DNA]</scope>
    <source>
        <strain evidence="7">RCAM04685</strain>
    </source>
</reference>
<dbReference type="EMBL" id="QQTP01000004">
    <property type="protein sequence ID" value="RDJ26282.1"/>
    <property type="molecule type" value="Genomic_DNA"/>
</dbReference>
<protein>
    <submittedName>
        <fullName evidence="6">Sugar ABC transporter substrate-binding protein</fullName>
    </submittedName>
</protein>
<dbReference type="Pfam" id="PF01547">
    <property type="entry name" value="SBP_bac_1"/>
    <property type="match status" value="1"/>
</dbReference>
<feature type="chain" id="PRO_5030068501" evidence="5">
    <location>
        <begin position="26"/>
        <end position="416"/>
    </location>
</feature>
<dbReference type="GO" id="GO:1901982">
    <property type="term" value="F:maltose binding"/>
    <property type="evidence" value="ECO:0007669"/>
    <property type="project" value="TreeGrafter"/>
</dbReference>
<dbReference type="PANTHER" id="PTHR30061">
    <property type="entry name" value="MALTOSE-BINDING PERIPLASMIC PROTEIN"/>
    <property type="match status" value="1"/>
</dbReference>
<name>A0A370L938_9HYPH</name>
<evidence type="ECO:0000256" key="2">
    <source>
        <dbReference type="ARBA" id="ARBA00022448"/>
    </source>
</evidence>
<dbReference type="Proteomes" id="UP000255207">
    <property type="component" value="Unassembled WGS sequence"/>
</dbReference>
<evidence type="ECO:0000313" key="6">
    <source>
        <dbReference type="EMBL" id="RDJ26282.1"/>
    </source>
</evidence>
<sequence>MTISTFKVRLATAAAALMLSASAHAGEVSWWVSEPGKVKAQQLATEFEKENPGITVKLQANPYGGLEGKVMIAVKSGIPPDLIEVQNSWIPSYQATNALEDVGAAINQSVPLTDFVPATLAACSVDGKIYGLPFQAEALAMLYRKDLFRDAKLDPEKPPQTWDEMIEVSKKLTYTAPNGQRRYGYGIAGGGAEGQGNTLYRSLPYIWMNGGDILSADMKKSTLNTPEAIAGVKFYTDMLTSLKVSPPSTLENGGLELRRLFMAGTIAMYQGTPTELERFAQDAPNLDYGVAIMPHPTGKETSALLGGWGFIVPKAGKNKAEALKLLQFLAKPERLALYTRTFPTTTTSMNLPRFADPKLDAFKVMMTHARPQPPIGSWLEISSAYYKNIQEVLIGGASPKDAMAAADKAIDAILKK</sequence>
<dbReference type="GO" id="GO:0015768">
    <property type="term" value="P:maltose transport"/>
    <property type="evidence" value="ECO:0007669"/>
    <property type="project" value="TreeGrafter"/>
</dbReference>
<gene>
    <name evidence="6" type="ORF">DWE98_10695</name>
</gene>
<dbReference type="OrthoDB" id="9805950at2"/>
<dbReference type="AlphaFoldDB" id="A0A370L938"/>
<keyword evidence="7" id="KW-1185">Reference proteome</keyword>
<keyword evidence="3 5" id="KW-0732">Signal</keyword>
<evidence type="ECO:0000256" key="1">
    <source>
        <dbReference type="ARBA" id="ARBA00008520"/>
    </source>
</evidence>
<dbReference type="CDD" id="cd13585">
    <property type="entry name" value="PBP2_TMBP_like"/>
    <property type="match status" value="1"/>
</dbReference>
<comment type="caution">
    <text evidence="6">The sequence shown here is derived from an EMBL/GenBank/DDBJ whole genome shotgun (WGS) entry which is preliminary data.</text>
</comment>